<proteinExistence type="predicted"/>
<comment type="caution">
    <text evidence="2">The sequence shown here is derived from an EMBL/GenBank/DDBJ whole genome shotgun (WGS) entry which is preliminary data.</text>
</comment>
<gene>
    <name evidence="2" type="ORF">PanWU01x14_213560</name>
</gene>
<dbReference type="AlphaFoldDB" id="A0A2P5BSL5"/>
<evidence type="ECO:0000313" key="3">
    <source>
        <dbReference type="Proteomes" id="UP000237105"/>
    </source>
</evidence>
<evidence type="ECO:0000256" key="1">
    <source>
        <dbReference type="SAM" id="MobiDB-lite"/>
    </source>
</evidence>
<reference evidence="3" key="1">
    <citation type="submission" date="2016-06" db="EMBL/GenBank/DDBJ databases">
        <title>Parallel loss of symbiosis genes in relatives of nitrogen-fixing non-legume Parasponia.</title>
        <authorList>
            <person name="Van Velzen R."/>
            <person name="Holmer R."/>
            <person name="Bu F."/>
            <person name="Rutten L."/>
            <person name="Van Zeijl A."/>
            <person name="Liu W."/>
            <person name="Santuari L."/>
            <person name="Cao Q."/>
            <person name="Sharma T."/>
            <person name="Shen D."/>
            <person name="Roswanjaya Y."/>
            <person name="Wardhani T."/>
            <person name="Kalhor M.S."/>
            <person name="Jansen J."/>
            <person name="Van den Hoogen J."/>
            <person name="Gungor B."/>
            <person name="Hartog M."/>
            <person name="Hontelez J."/>
            <person name="Verver J."/>
            <person name="Yang W.-C."/>
            <person name="Schijlen E."/>
            <person name="Repin R."/>
            <person name="Schilthuizen M."/>
            <person name="Schranz E."/>
            <person name="Heidstra R."/>
            <person name="Miyata K."/>
            <person name="Fedorova E."/>
            <person name="Kohlen W."/>
            <person name="Bisseling T."/>
            <person name="Smit S."/>
            <person name="Geurts R."/>
        </authorList>
    </citation>
    <scope>NUCLEOTIDE SEQUENCE [LARGE SCALE GENOMIC DNA]</scope>
    <source>
        <strain evidence="3">cv. WU1-14</strain>
    </source>
</reference>
<sequence>MDHVYLTRFFLRVFAHFRSIFSSVGHASSTCRLISVNKSKGHAKAGEKQDTPVAKPRSRSRFREAYRPRQQVVIFGIIRR</sequence>
<name>A0A2P5BSL5_PARAD</name>
<dbReference type="OrthoDB" id="10502792at2759"/>
<protein>
    <submittedName>
        <fullName evidence="2">Uncharacterized protein</fullName>
    </submittedName>
</protein>
<keyword evidence="3" id="KW-1185">Reference proteome</keyword>
<organism evidence="2 3">
    <name type="scientific">Parasponia andersonii</name>
    <name type="common">Sponia andersonii</name>
    <dbReference type="NCBI Taxonomy" id="3476"/>
    <lineage>
        <taxon>Eukaryota</taxon>
        <taxon>Viridiplantae</taxon>
        <taxon>Streptophyta</taxon>
        <taxon>Embryophyta</taxon>
        <taxon>Tracheophyta</taxon>
        <taxon>Spermatophyta</taxon>
        <taxon>Magnoliopsida</taxon>
        <taxon>eudicotyledons</taxon>
        <taxon>Gunneridae</taxon>
        <taxon>Pentapetalae</taxon>
        <taxon>rosids</taxon>
        <taxon>fabids</taxon>
        <taxon>Rosales</taxon>
        <taxon>Cannabaceae</taxon>
        <taxon>Parasponia</taxon>
    </lineage>
</organism>
<dbReference type="Proteomes" id="UP000237105">
    <property type="component" value="Unassembled WGS sequence"/>
</dbReference>
<dbReference type="EMBL" id="JXTB01000228">
    <property type="protein sequence ID" value="PON51786.1"/>
    <property type="molecule type" value="Genomic_DNA"/>
</dbReference>
<accession>A0A2P5BSL5</accession>
<feature type="region of interest" description="Disordered" evidence="1">
    <location>
        <begin position="40"/>
        <end position="60"/>
    </location>
</feature>
<evidence type="ECO:0000313" key="2">
    <source>
        <dbReference type="EMBL" id="PON51786.1"/>
    </source>
</evidence>